<keyword evidence="2" id="KW-0677">Repeat</keyword>
<dbReference type="PANTHER" id="PTHR24106">
    <property type="entry name" value="NACHT, LRR AND CARD DOMAINS-CONTAINING"/>
    <property type="match status" value="1"/>
</dbReference>
<dbReference type="Gene3D" id="3.80.10.10">
    <property type="entry name" value="Ribonuclease Inhibitor"/>
    <property type="match status" value="1"/>
</dbReference>
<organism evidence="4 5">
    <name type="scientific">Triplophysa rosa</name>
    <name type="common">Cave loach</name>
    <dbReference type="NCBI Taxonomy" id="992332"/>
    <lineage>
        <taxon>Eukaryota</taxon>
        <taxon>Metazoa</taxon>
        <taxon>Chordata</taxon>
        <taxon>Craniata</taxon>
        <taxon>Vertebrata</taxon>
        <taxon>Euteleostomi</taxon>
        <taxon>Actinopterygii</taxon>
        <taxon>Neopterygii</taxon>
        <taxon>Teleostei</taxon>
        <taxon>Ostariophysi</taxon>
        <taxon>Cypriniformes</taxon>
        <taxon>Nemacheilidae</taxon>
        <taxon>Triplophysa</taxon>
    </lineage>
</organism>
<gene>
    <name evidence="4" type="ORF">IRJ41_003291</name>
</gene>
<dbReference type="EMBL" id="JAFHDT010000025">
    <property type="protein sequence ID" value="KAI7790868.1"/>
    <property type="molecule type" value="Genomic_DNA"/>
</dbReference>
<proteinExistence type="predicted"/>
<protein>
    <submittedName>
        <fullName evidence="4">Ribonuclease inhibitor-like</fullName>
    </submittedName>
</protein>
<reference evidence="4" key="1">
    <citation type="submission" date="2021-02" db="EMBL/GenBank/DDBJ databases">
        <title>Comparative genomics reveals that relaxation of natural selection precedes convergent phenotypic evolution of cavefish.</title>
        <authorList>
            <person name="Peng Z."/>
        </authorList>
    </citation>
    <scope>NUCLEOTIDE SEQUENCE</scope>
    <source>
        <tissue evidence="4">Muscle</tissue>
    </source>
</reference>
<dbReference type="SUPFAM" id="SSF52047">
    <property type="entry name" value="RNI-like"/>
    <property type="match status" value="1"/>
</dbReference>
<dbReference type="InterPro" id="IPR001611">
    <property type="entry name" value="Leu-rich_rpt"/>
</dbReference>
<comment type="caution">
    <text evidence="4">The sequence shown here is derived from an EMBL/GenBank/DDBJ whole genome shotgun (WGS) entry which is preliminary data.</text>
</comment>
<keyword evidence="1" id="KW-0433">Leucine-rich repeat</keyword>
<feature type="compositionally biased region" description="Basic and acidic residues" evidence="3">
    <location>
        <begin position="116"/>
        <end position="128"/>
    </location>
</feature>
<evidence type="ECO:0000313" key="4">
    <source>
        <dbReference type="EMBL" id="KAI7790868.1"/>
    </source>
</evidence>
<evidence type="ECO:0000256" key="2">
    <source>
        <dbReference type="ARBA" id="ARBA00022737"/>
    </source>
</evidence>
<dbReference type="InterPro" id="IPR051261">
    <property type="entry name" value="NLR"/>
</dbReference>
<name>A0A9W7T6K1_TRIRA</name>
<dbReference type="Proteomes" id="UP001059041">
    <property type="component" value="Linkage Group LG25"/>
</dbReference>
<sequence>MTVINRVFDVSKRLQTPLLRSSTPSFPAFPLRTPQSWPILTLINTSPAGNGNRGFSQRRPPSEPLSGKKWDKSGSHQLKMSRIRRRVKQQAAPSAIGDRNGMGFQSLAKPVFQDSPMREKGASLEAERSAQTADVPVKSSNSPLRELDRSDNDLQDSGVKLISDGLKSSSCQLEILRLSGCMVTEEGCGYLASALNTNPSHLRELDLSYNHPGPSGVQLLSIN</sequence>
<feature type="region of interest" description="Disordered" evidence="3">
    <location>
        <begin position="44"/>
        <end position="77"/>
    </location>
</feature>
<feature type="region of interest" description="Disordered" evidence="3">
    <location>
        <begin position="110"/>
        <end position="152"/>
    </location>
</feature>
<feature type="compositionally biased region" description="Polar residues" evidence="3">
    <location>
        <begin position="44"/>
        <end position="55"/>
    </location>
</feature>
<dbReference type="Pfam" id="PF13516">
    <property type="entry name" value="LRR_6"/>
    <property type="match status" value="2"/>
</dbReference>
<keyword evidence="5" id="KW-1185">Reference proteome</keyword>
<accession>A0A9W7T6K1</accession>
<evidence type="ECO:0000256" key="1">
    <source>
        <dbReference type="ARBA" id="ARBA00022614"/>
    </source>
</evidence>
<evidence type="ECO:0000256" key="3">
    <source>
        <dbReference type="SAM" id="MobiDB-lite"/>
    </source>
</evidence>
<evidence type="ECO:0000313" key="5">
    <source>
        <dbReference type="Proteomes" id="UP001059041"/>
    </source>
</evidence>
<dbReference type="SMART" id="SM00368">
    <property type="entry name" value="LRR_RI"/>
    <property type="match status" value="3"/>
</dbReference>
<dbReference type="InterPro" id="IPR032675">
    <property type="entry name" value="LRR_dom_sf"/>
</dbReference>
<dbReference type="AlphaFoldDB" id="A0A9W7T6K1"/>